<sequence>MDLMHDQLKDGRSIRLFNVIDDFNREALSIGIDFSLPSARVIRALEPIIGWRGSRWRYGAITARSIGVMRSCSGLPDRESH</sequence>
<dbReference type="AlphaFoldDB" id="A0AAP9Y1X3"/>
<gene>
    <name evidence="1" type="ORF">I6H06_11825</name>
</gene>
<reference evidence="1 2" key="1">
    <citation type="submission" date="2020-12" db="EMBL/GenBank/DDBJ databases">
        <title>FDA dAtabase for Regulatory Grade micrObial Sequences (FDA-ARGOS): Supporting development and validation of Infectious Disease Dx tests.</title>
        <authorList>
            <person name="Minogue T."/>
            <person name="Wolcott M."/>
            <person name="Wasieloski L."/>
            <person name="Aguilar W."/>
            <person name="Moore D."/>
            <person name="Jaissle J."/>
            <person name="Tallon L."/>
            <person name="Sadzewicz L."/>
            <person name="Zhao X."/>
            <person name="Boylan J."/>
            <person name="Ott S."/>
            <person name="Bowen H."/>
            <person name="Vavikolanu K."/>
            <person name="Mehta A."/>
            <person name="Aluvathingal J."/>
            <person name="Nadendla S."/>
            <person name="Yan Y."/>
            <person name="Sichtig H."/>
        </authorList>
    </citation>
    <scope>NUCLEOTIDE SEQUENCE [LARGE SCALE GENOMIC DNA]</scope>
    <source>
        <strain evidence="1 2">FDAARGOS_949</strain>
    </source>
</reference>
<accession>A0AAP9Y1X3</accession>
<evidence type="ECO:0008006" key="3">
    <source>
        <dbReference type="Google" id="ProtNLM"/>
    </source>
</evidence>
<proteinExistence type="predicted"/>
<dbReference type="PANTHER" id="PTHR47515:SF2">
    <property type="entry name" value="INTEGRASE CORE DOMAIN PROTEIN"/>
    <property type="match status" value="1"/>
</dbReference>
<name>A0AAP9Y1X3_BURGL</name>
<dbReference type="PANTHER" id="PTHR47515">
    <property type="entry name" value="LOW CALCIUM RESPONSE LOCUS PROTEIN T"/>
    <property type="match status" value="1"/>
</dbReference>
<dbReference type="InterPro" id="IPR012337">
    <property type="entry name" value="RNaseH-like_sf"/>
</dbReference>
<dbReference type="EMBL" id="CP065601">
    <property type="protein sequence ID" value="QPQ93001.1"/>
    <property type="molecule type" value="Genomic_DNA"/>
</dbReference>
<evidence type="ECO:0000313" key="1">
    <source>
        <dbReference type="EMBL" id="QPQ93001.1"/>
    </source>
</evidence>
<dbReference type="Proteomes" id="UP000594892">
    <property type="component" value="Chromosome 2"/>
</dbReference>
<dbReference type="SUPFAM" id="SSF53098">
    <property type="entry name" value="Ribonuclease H-like"/>
    <property type="match status" value="1"/>
</dbReference>
<organism evidence="1 2">
    <name type="scientific">Burkholderia glumae</name>
    <name type="common">Pseudomonas glumae</name>
    <dbReference type="NCBI Taxonomy" id="337"/>
    <lineage>
        <taxon>Bacteria</taxon>
        <taxon>Pseudomonadati</taxon>
        <taxon>Pseudomonadota</taxon>
        <taxon>Betaproteobacteria</taxon>
        <taxon>Burkholderiales</taxon>
        <taxon>Burkholderiaceae</taxon>
        <taxon>Burkholderia</taxon>
    </lineage>
</organism>
<protein>
    <recommendedName>
        <fullName evidence="3">Transposase</fullName>
    </recommendedName>
</protein>
<evidence type="ECO:0000313" key="2">
    <source>
        <dbReference type="Proteomes" id="UP000594892"/>
    </source>
</evidence>